<dbReference type="RefSeq" id="WP_091131642.1">
    <property type="nucleotide sequence ID" value="NZ_FMVJ01000003.1"/>
</dbReference>
<dbReference type="Proteomes" id="UP000199569">
    <property type="component" value="Unassembled WGS sequence"/>
</dbReference>
<protein>
    <submittedName>
        <fullName evidence="2">Uncharacterized membrane protein</fullName>
    </submittedName>
</protein>
<proteinExistence type="predicted"/>
<name>A0A1G5F2M0_9HYPH</name>
<feature type="transmembrane region" description="Helical" evidence="1">
    <location>
        <begin position="38"/>
        <end position="58"/>
    </location>
</feature>
<evidence type="ECO:0000313" key="2">
    <source>
        <dbReference type="EMBL" id="SCY33495.1"/>
    </source>
</evidence>
<dbReference type="STRING" id="549386.SAMN02927923_01196"/>
<feature type="transmembrane region" description="Helical" evidence="1">
    <location>
        <begin position="134"/>
        <end position="153"/>
    </location>
</feature>
<keyword evidence="3" id="KW-1185">Reference proteome</keyword>
<keyword evidence="1" id="KW-0472">Membrane</keyword>
<evidence type="ECO:0000313" key="3">
    <source>
        <dbReference type="Proteomes" id="UP000199569"/>
    </source>
</evidence>
<evidence type="ECO:0000256" key="1">
    <source>
        <dbReference type="SAM" id="Phobius"/>
    </source>
</evidence>
<feature type="transmembrane region" description="Helical" evidence="1">
    <location>
        <begin position="103"/>
        <end position="122"/>
    </location>
</feature>
<keyword evidence="1" id="KW-0812">Transmembrane</keyword>
<keyword evidence="1" id="KW-1133">Transmembrane helix</keyword>
<feature type="transmembrane region" description="Helical" evidence="1">
    <location>
        <begin position="78"/>
        <end position="97"/>
    </location>
</feature>
<organism evidence="2 3">
    <name type="scientific">Microvirga guangxiensis</name>
    <dbReference type="NCBI Taxonomy" id="549386"/>
    <lineage>
        <taxon>Bacteria</taxon>
        <taxon>Pseudomonadati</taxon>
        <taxon>Pseudomonadota</taxon>
        <taxon>Alphaproteobacteria</taxon>
        <taxon>Hyphomicrobiales</taxon>
        <taxon>Methylobacteriaceae</taxon>
        <taxon>Microvirga</taxon>
    </lineage>
</organism>
<reference evidence="2 3" key="1">
    <citation type="submission" date="2016-10" db="EMBL/GenBank/DDBJ databases">
        <authorList>
            <person name="de Groot N.N."/>
        </authorList>
    </citation>
    <scope>NUCLEOTIDE SEQUENCE [LARGE SCALE GENOMIC DNA]</scope>
    <source>
        <strain evidence="2 3">CGMCC 1.7666</strain>
    </source>
</reference>
<dbReference type="OrthoDB" id="9812409at2"/>
<dbReference type="AlphaFoldDB" id="A0A1G5F2M0"/>
<sequence length="154" mass="15664">MGILLFSALIGMVAGLRAMMAPAAVSWAASLGYLDLEGSWLAFLGYRFTPWLLTLLALGELVADQLPSTPSRKVPIQFGTRIVTGALSGAAIGVAGGSLVAGLIAGAIGAVIGTLGGAAIRSRLAKRFGMDRPAAFIEDAVAFLACVFVIGAMP</sequence>
<dbReference type="EMBL" id="FMVJ01000003">
    <property type="protein sequence ID" value="SCY33495.1"/>
    <property type="molecule type" value="Genomic_DNA"/>
</dbReference>
<gene>
    <name evidence="2" type="ORF">SAMN02927923_01196</name>
</gene>
<accession>A0A1G5F2M0</accession>